<evidence type="ECO:0000256" key="2">
    <source>
        <dbReference type="SAM" id="MobiDB-lite"/>
    </source>
</evidence>
<keyword evidence="1" id="KW-0863">Zinc-finger</keyword>
<feature type="domain" description="SWIM-type" evidence="3">
    <location>
        <begin position="196"/>
        <end position="231"/>
    </location>
</feature>
<dbReference type="InterPro" id="IPR011335">
    <property type="entry name" value="Restrct_endonuc-II-like"/>
</dbReference>
<dbReference type="CDD" id="cd22343">
    <property type="entry name" value="PDDEXK_lambda_exonuclease-like"/>
    <property type="match status" value="1"/>
</dbReference>
<dbReference type="InterPro" id="IPR007527">
    <property type="entry name" value="Znf_SWIM"/>
</dbReference>
<keyword evidence="1" id="KW-0862">Zinc</keyword>
<dbReference type="STRING" id="50429.A0A2B4SWY6"/>
<accession>A0A2B4SWY6</accession>
<dbReference type="Proteomes" id="UP000225706">
    <property type="component" value="Unassembled WGS sequence"/>
</dbReference>
<organism evidence="4 5">
    <name type="scientific">Stylophora pistillata</name>
    <name type="common">Smooth cauliflower coral</name>
    <dbReference type="NCBI Taxonomy" id="50429"/>
    <lineage>
        <taxon>Eukaryota</taxon>
        <taxon>Metazoa</taxon>
        <taxon>Cnidaria</taxon>
        <taxon>Anthozoa</taxon>
        <taxon>Hexacorallia</taxon>
        <taxon>Scleractinia</taxon>
        <taxon>Astrocoeniina</taxon>
        <taxon>Pocilloporidae</taxon>
        <taxon>Stylophora</taxon>
    </lineage>
</organism>
<feature type="region of interest" description="Disordered" evidence="2">
    <location>
        <begin position="247"/>
        <end position="271"/>
    </location>
</feature>
<dbReference type="InterPro" id="IPR019080">
    <property type="entry name" value="YqaJ_viral_recombinase"/>
</dbReference>
<dbReference type="AlphaFoldDB" id="A0A2B4SWY6"/>
<dbReference type="InterPro" id="IPR011604">
    <property type="entry name" value="PDDEXK-like_dom_sf"/>
</dbReference>
<keyword evidence="1" id="KW-0479">Metal-binding</keyword>
<evidence type="ECO:0000259" key="3">
    <source>
        <dbReference type="PROSITE" id="PS50966"/>
    </source>
</evidence>
<dbReference type="EMBL" id="LSMT01000017">
    <property type="protein sequence ID" value="PFX32947.1"/>
    <property type="molecule type" value="Genomic_DNA"/>
</dbReference>
<sequence length="659" mass="74453">MASHRSSDGTVRVILTEDDIPGASLAGRNPSSLKNDELKFWLRCRGDSLKGLKTKAQLVKRVQDYVENGRDKMLVDPDGDKIYTKRKARFSSLLPNDYVSPVTSSVKYPSDGWGKSLERMPCFTRAEMNQHVANSGKRVANAEHHSIPTNLKKAKTFLKDEYLKEIEANSDQRYFYLKANCYHSFRKSEAPHDLRFAMCIVSGQVIHANCSCKAGKVGYCNHILALMFKACKFSLFDSKSTEDLCQEDDEQPDLASTSQLQRWHKKGRGDKISAQPVMEVTISKTRLDDTKRREGLKCLLYDARSNPVHDVQAEINLKKALQNINPQMGLAVLAKDDSTPKSCVMTKFGESQIGSLCSYHLTLTEANFVATFDISSIPRADMDEAELTYPRFPLNSGSDFVRPDNLSHSEETLVSSLVVDENMINKIEGATRGQTLSEQWKKERKLRFTASKFDLISKRQRNHDKFAMDLINPKAFTLRYVEHGIKYEPVALQEYEKIMLAGKTPVKVLKSGFVVSLDMPFLGCSPDGRVVDFGCYDHFGLAEVKCPQTKFQVTPLEACQDPKFFCAAVNGQCKLKKNDAYYTQVQGQMGVSGARWCDFIVYTKKGFSVERIPFDAAYWETLKQKLHTFYFTHFIKIAASEFARCLTTTSTSFSAVYTM</sequence>
<dbReference type="SUPFAM" id="SSF52980">
    <property type="entry name" value="Restriction endonuclease-like"/>
    <property type="match status" value="1"/>
</dbReference>
<name>A0A2B4SWY6_STYPI</name>
<gene>
    <name evidence="4" type="ORF">AWC38_SpisGene2243</name>
</gene>
<evidence type="ECO:0000313" key="5">
    <source>
        <dbReference type="Proteomes" id="UP000225706"/>
    </source>
</evidence>
<dbReference type="Gene3D" id="3.90.320.10">
    <property type="match status" value="1"/>
</dbReference>
<protein>
    <recommendedName>
        <fullName evidence="3">SWIM-type domain-containing protein</fullName>
    </recommendedName>
</protein>
<keyword evidence="5" id="KW-1185">Reference proteome</keyword>
<dbReference type="OrthoDB" id="5956630at2759"/>
<dbReference type="GO" id="GO:0006281">
    <property type="term" value="P:DNA repair"/>
    <property type="evidence" value="ECO:0007669"/>
    <property type="project" value="UniProtKB-ARBA"/>
</dbReference>
<reference evidence="5" key="1">
    <citation type="journal article" date="2017" name="bioRxiv">
        <title>Comparative analysis of the genomes of Stylophora pistillata and Acropora digitifera provides evidence for extensive differences between species of corals.</title>
        <authorList>
            <person name="Voolstra C.R."/>
            <person name="Li Y."/>
            <person name="Liew Y.J."/>
            <person name="Baumgarten S."/>
            <person name="Zoccola D."/>
            <person name="Flot J.-F."/>
            <person name="Tambutte S."/>
            <person name="Allemand D."/>
            <person name="Aranda M."/>
        </authorList>
    </citation>
    <scope>NUCLEOTIDE SEQUENCE [LARGE SCALE GENOMIC DNA]</scope>
</reference>
<evidence type="ECO:0000313" key="4">
    <source>
        <dbReference type="EMBL" id="PFX32947.1"/>
    </source>
</evidence>
<dbReference type="Pfam" id="PF09588">
    <property type="entry name" value="YqaJ"/>
    <property type="match status" value="1"/>
</dbReference>
<dbReference type="PROSITE" id="PS50966">
    <property type="entry name" value="ZF_SWIM"/>
    <property type="match status" value="1"/>
</dbReference>
<proteinExistence type="predicted"/>
<dbReference type="PANTHER" id="PTHR46609">
    <property type="entry name" value="EXONUCLEASE, PHAGE-TYPE/RECB, C-TERMINAL DOMAIN-CONTAINING PROTEIN"/>
    <property type="match status" value="1"/>
</dbReference>
<dbReference type="PANTHER" id="PTHR46609:SF7">
    <property type="match status" value="1"/>
</dbReference>
<dbReference type="InterPro" id="IPR051703">
    <property type="entry name" value="NF-kappa-B_Signaling_Reg"/>
</dbReference>
<dbReference type="GO" id="GO:0008270">
    <property type="term" value="F:zinc ion binding"/>
    <property type="evidence" value="ECO:0007669"/>
    <property type="project" value="UniProtKB-KW"/>
</dbReference>
<evidence type="ECO:0000256" key="1">
    <source>
        <dbReference type="PROSITE-ProRule" id="PRU00325"/>
    </source>
</evidence>
<comment type="caution">
    <text evidence="4">The sequence shown here is derived from an EMBL/GenBank/DDBJ whole genome shotgun (WGS) entry which is preliminary data.</text>
</comment>